<evidence type="ECO:0000256" key="1">
    <source>
        <dbReference type="ARBA" id="ARBA00010617"/>
    </source>
</evidence>
<reference evidence="5" key="1">
    <citation type="submission" date="2021-07" db="EMBL/GenBank/DDBJ databases">
        <authorList>
            <person name="Durling M."/>
        </authorList>
    </citation>
    <scope>NUCLEOTIDE SEQUENCE</scope>
</reference>
<keyword evidence="6" id="KW-1185">Reference proteome</keyword>
<dbReference type="GO" id="GO:0016705">
    <property type="term" value="F:oxidoreductase activity, acting on paired donors, with incorporation or reduction of molecular oxygen"/>
    <property type="evidence" value="ECO:0007669"/>
    <property type="project" value="InterPro"/>
</dbReference>
<dbReference type="GO" id="GO:0020037">
    <property type="term" value="F:heme binding"/>
    <property type="evidence" value="ECO:0007669"/>
    <property type="project" value="InterPro"/>
</dbReference>
<organism evidence="5 6">
    <name type="scientific">Hymenoscyphus albidus</name>
    <dbReference type="NCBI Taxonomy" id="595503"/>
    <lineage>
        <taxon>Eukaryota</taxon>
        <taxon>Fungi</taxon>
        <taxon>Dikarya</taxon>
        <taxon>Ascomycota</taxon>
        <taxon>Pezizomycotina</taxon>
        <taxon>Leotiomycetes</taxon>
        <taxon>Helotiales</taxon>
        <taxon>Helotiaceae</taxon>
        <taxon>Hymenoscyphus</taxon>
    </lineage>
</organism>
<evidence type="ECO:0008006" key="7">
    <source>
        <dbReference type="Google" id="ProtNLM"/>
    </source>
</evidence>
<evidence type="ECO:0000256" key="3">
    <source>
        <dbReference type="ARBA" id="ARBA00022723"/>
    </source>
</evidence>
<accession>A0A9N9LPH2</accession>
<keyword evidence="2" id="KW-0349">Heme</keyword>
<dbReference type="Proteomes" id="UP000701801">
    <property type="component" value="Unassembled WGS sequence"/>
</dbReference>
<dbReference type="EMBL" id="CAJVRM010000167">
    <property type="protein sequence ID" value="CAG8976222.1"/>
    <property type="molecule type" value="Genomic_DNA"/>
</dbReference>
<evidence type="ECO:0000313" key="6">
    <source>
        <dbReference type="Proteomes" id="UP000701801"/>
    </source>
</evidence>
<dbReference type="InterPro" id="IPR036396">
    <property type="entry name" value="Cyt_P450_sf"/>
</dbReference>
<protein>
    <recommendedName>
        <fullName evidence="7">Cytochrome P450</fullName>
    </recommendedName>
</protein>
<sequence length="288" mass="33017">MLSLSFSPIPFLSSGFAFWSAWWTWRFIISPKFRPKQPRELPYFVPVVGHVVAMFRDSNSFFSYAREYFGNTREIFSVTVMGQQLHIVNSPKDVLSVYKNSKGLDFNPIIKEIMASFGLRASTLGKMFDLDSNGKFWMDTAHENFKLQMHPGERLDELQTTFLGNIDKSLNWEKLAGPMVLSGYGDEVKIVSLFKWCGEVLVDSATRAFFGDSIFHIDPNLLADFFVFDGDSWKLSYQYPYFAAKDMYNAKKKGETAFTKYLALPREHREDASWVTKSIEDGIEGLGI</sequence>
<dbReference type="InterPro" id="IPR050529">
    <property type="entry name" value="CYP450_sterol_14alpha_dmase"/>
</dbReference>
<gene>
    <name evidence="5" type="ORF">HYALB_00010768</name>
</gene>
<keyword evidence="3" id="KW-0479">Metal-binding</keyword>
<evidence type="ECO:0000313" key="5">
    <source>
        <dbReference type="EMBL" id="CAG8976222.1"/>
    </source>
</evidence>
<dbReference type="Gene3D" id="1.10.630.10">
    <property type="entry name" value="Cytochrome P450"/>
    <property type="match status" value="1"/>
</dbReference>
<name>A0A9N9LPH2_9HELO</name>
<dbReference type="PANTHER" id="PTHR24304:SF2">
    <property type="entry name" value="24-HYDROXYCHOLESTEROL 7-ALPHA-HYDROXYLASE"/>
    <property type="match status" value="1"/>
</dbReference>
<evidence type="ECO:0000256" key="2">
    <source>
        <dbReference type="ARBA" id="ARBA00022617"/>
    </source>
</evidence>
<dbReference type="GO" id="GO:0008395">
    <property type="term" value="F:steroid hydroxylase activity"/>
    <property type="evidence" value="ECO:0007669"/>
    <property type="project" value="TreeGrafter"/>
</dbReference>
<comment type="caution">
    <text evidence="5">The sequence shown here is derived from an EMBL/GenBank/DDBJ whole genome shotgun (WGS) entry which is preliminary data.</text>
</comment>
<evidence type="ECO:0000256" key="4">
    <source>
        <dbReference type="ARBA" id="ARBA00023004"/>
    </source>
</evidence>
<proteinExistence type="inferred from homology"/>
<dbReference type="PANTHER" id="PTHR24304">
    <property type="entry name" value="CYTOCHROME P450 FAMILY 7"/>
    <property type="match status" value="1"/>
</dbReference>
<keyword evidence="4" id="KW-0408">Iron</keyword>
<dbReference type="SUPFAM" id="SSF48264">
    <property type="entry name" value="Cytochrome P450"/>
    <property type="match status" value="1"/>
</dbReference>
<dbReference type="GO" id="GO:0005506">
    <property type="term" value="F:iron ion binding"/>
    <property type="evidence" value="ECO:0007669"/>
    <property type="project" value="InterPro"/>
</dbReference>
<dbReference type="AlphaFoldDB" id="A0A9N9LPH2"/>
<comment type="similarity">
    <text evidence="1">Belongs to the cytochrome P450 family.</text>
</comment>
<dbReference type="OrthoDB" id="1470350at2759"/>